<proteinExistence type="predicted"/>
<keyword evidence="1" id="KW-0732">Signal</keyword>
<dbReference type="Proteomes" id="UP000548978">
    <property type="component" value="Unassembled WGS sequence"/>
</dbReference>
<feature type="signal peptide" evidence="1">
    <location>
        <begin position="1"/>
        <end position="22"/>
    </location>
</feature>
<dbReference type="AlphaFoldDB" id="A0A7W9E6Z5"/>
<sequence length="51" mass="5166">MKVKLLASVAAAGLFAAGAASAEPNGWYGAVDAGWHKANDVYGFDTARPNG</sequence>
<evidence type="ECO:0000313" key="3">
    <source>
        <dbReference type="Proteomes" id="UP000548978"/>
    </source>
</evidence>
<dbReference type="EMBL" id="JACIJB010000005">
    <property type="protein sequence ID" value="MBB5660832.1"/>
    <property type="molecule type" value="Genomic_DNA"/>
</dbReference>
<comment type="caution">
    <text evidence="2">The sequence shown here is derived from an EMBL/GenBank/DDBJ whole genome shotgun (WGS) entry which is preliminary data.</text>
</comment>
<evidence type="ECO:0000313" key="2">
    <source>
        <dbReference type="EMBL" id="MBB5660832.1"/>
    </source>
</evidence>
<name>A0A7W9E6Z5_9CAUL</name>
<organism evidence="2 3">
    <name type="scientific">Brevundimonas halotolerans</name>
    <dbReference type="NCBI Taxonomy" id="69670"/>
    <lineage>
        <taxon>Bacteria</taxon>
        <taxon>Pseudomonadati</taxon>
        <taxon>Pseudomonadota</taxon>
        <taxon>Alphaproteobacteria</taxon>
        <taxon>Caulobacterales</taxon>
        <taxon>Caulobacteraceae</taxon>
        <taxon>Brevundimonas</taxon>
    </lineage>
</organism>
<protein>
    <submittedName>
        <fullName evidence="2">Opacity protein-like surface antigen</fullName>
    </submittedName>
</protein>
<accession>A0A7W9E6Z5</accession>
<feature type="non-terminal residue" evidence="2">
    <location>
        <position position="51"/>
    </location>
</feature>
<gene>
    <name evidence="2" type="ORF">FHS65_001583</name>
</gene>
<reference evidence="2 3" key="1">
    <citation type="submission" date="2020-08" db="EMBL/GenBank/DDBJ databases">
        <title>Genomic Encyclopedia of Type Strains, Phase IV (KMG-IV): sequencing the most valuable type-strain genomes for metagenomic binning, comparative biology and taxonomic classification.</title>
        <authorList>
            <person name="Goeker M."/>
        </authorList>
    </citation>
    <scope>NUCLEOTIDE SEQUENCE [LARGE SCALE GENOMIC DNA]</scope>
    <source>
        <strain evidence="2 3">DSM 24448</strain>
    </source>
</reference>
<evidence type="ECO:0000256" key="1">
    <source>
        <dbReference type="SAM" id="SignalP"/>
    </source>
</evidence>
<feature type="chain" id="PRO_5030978135" evidence="1">
    <location>
        <begin position="23"/>
        <end position="51"/>
    </location>
</feature>
<keyword evidence="3" id="KW-1185">Reference proteome</keyword>